<feature type="compositionally biased region" description="Basic and acidic residues" evidence="1">
    <location>
        <begin position="110"/>
        <end position="124"/>
    </location>
</feature>
<reference evidence="2 3" key="1">
    <citation type="journal article" date="2014" name="Agronomy (Basel)">
        <title>A Draft Genome Sequence for Ensete ventricosum, the Drought-Tolerant Tree Against Hunger.</title>
        <authorList>
            <person name="Harrison J."/>
            <person name="Moore K.A."/>
            <person name="Paszkiewicz K."/>
            <person name="Jones T."/>
            <person name="Grant M."/>
            <person name="Ambacheew D."/>
            <person name="Muzemil S."/>
            <person name="Studholme D.J."/>
        </authorList>
    </citation>
    <scope>NUCLEOTIDE SEQUENCE [LARGE SCALE GENOMIC DNA]</scope>
</reference>
<name>A0A427B704_ENSVE</name>
<evidence type="ECO:0000313" key="2">
    <source>
        <dbReference type="EMBL" id="RRT84253.1"/>
    </source>
</evidence>
<protein>
    <submittedName>
        <fullName evidence="2">Uncharacterized protein</fullName>
    </submittedName>
</protein>
<dbReference type="AlphaFoldDB" id="A0A427B704"/>
<accession>A0A427B704</accession>
<evidence type="ECO:0000313" key="3">
    <source>
        <dbReference type="Proteomes" id="UP000287651"/>
    </source>
</evidence>
<sequence>MSLRIRAEPSCASPRSQHKVQQHFGARRRFRCRKSAHRTMQTESVSGRKLPPLHKSSTSRAQVSFPLLGRETHSPSLQTTTAIIPHIPQVAQSTTPQHPTHLTVQPDLPTPREEPPIVRPDIEGLRFPPEVRSGTPRATTSHSASDTRVPIPNVPEPDTLSSDSADSLMAQLRQVNRRLDEVQKEFVKSKEALGESSKGGSPFAPEIQDKPIPSSF</sequence>
<organism evidence="2 3">
    <name type="scientific">Ensete ventricosum</name>
    <name type="common">Abyssinian banana</name>
    <name type="synonym">Musa ensete</name>
    <dbReference type="NCBI Taxonomy" id="4639"/>
    <lineage>
        <taxon>Eukaryota</taxon>
        <taxon>Viridiplantae</taxon>
        <taxon>Streptophyta</taxon>
        <taxon>Embryophyta</taxon>
        <taxon>Tracheophyta</taxon>
        <taxon>Spermatophyta</taxon>
        <taxon>Magnoliopsida</taxon>
        <taxon>Liliopsida</taxon>
        <taxon>Zingiberales</taxon>
        <taxon>Musaceae</taxon>
        <taxon>Ensete</taxon>
    </lineage>
</organism>
<feature type="compositionally biased region" description="Polar residues" evidence="1">
    <location>
        <begin position="136"/>
        <end position="146"/>
    </location>
</feature>
<dbReference type="EMBL" id="AMZH03000336">
    <property type="protein sequence ID" value="RRT84253.1"/>
    <property type="molecule type" value="Genomic_DNA"/>
</dbReference>
<gene>
    <name evidence="2" type="ORF">B296_00015070</name>
</gene>
<feature type="compositionally biased region" description="Basic residues" evidence="1">
    <location>
        <begin position="16"/>
        <end position="37"/>
    </location>
</feature>
<dbReference type="Proteomes" id="UP000287651">
    <property type="component" value="Unassembled WGS sequence"/>
</dbReference>
<feature type="region of interest" description="Disordered" evidence="1">
    <location>
        <begin position="1"/>
        <end position="59"/>
    </location>
</feature>
<evidence type="ECO:0000256" key="1">
    <source>
        <dbReference type="SAM" id="MobiDB-lite"/>
    </source>
</evidence>
<feature type="compositionally biased region" description="Polar residues" evidence="1">
    <location>
        <begin position="92"/>
        <end position="103"/>
    </location>
</feature>
<feature type="region of interest" description="Disordered" evidence="1">
    <location>
        <begin position="92"/>
        <end position="168"/>
    </location>
</feature>
<proteinExistence type="predicted"/>
<feature type="region of interest" description="Disordered" evidence="1">
    <location>
        <begin position="188"/>
        <end position="216"/>
    </location>
</feature>
<comment type="caution">
    <text evidence="2">The sequence shown here is derived from an EMBL/GenBank/DDBJ whole genome shotgun (WGS) entry which is preliminary data.</text>
</comment>